<dbReference type="InterPro" id="IPR036390">
    <property type="entry name" value="WH_DNA-bd_sf"/>
</dbReference>
<dbReference type="Pfam" id="PF00392">
    <property type="entry name" value="GntR"/>
    <property type="match status" value="1"/>
</dbReference>
<dbReference type="OrthoDB" id="9802601at2"/>
<evidence type="ECO:0000256" key="3">
    <source>
        <dbReference type="ARBA" id="ARBA00022576"/>
    </source>
</evidence>
<evidence type="ECO:0000256" key="2">
    <source>
        <dbReference type="ARBA" id="ARBA00005384"/>
    </source>
</evidence>
<dbReference type="EMBL" id="CP076607">
    <property type="protein sequence ID" value="QWU15928.1"/>
    <property type="molecule type" value="Genomic_DNA"/>
</dbReference>
<accession>A0A1H8IF80</accession>
<dbReference type="Pfam" id="PF00155">
    <property type="entry name" value="Aminotran_1_2"/>
    <property type="match status" value="1"/>
</dbReference>
<dbReference type="CDD" id="cd07377">
    <property type="entry name" value="WHTH_GntR"/>
    <property type="match status" value="1"/>
</dbReference>
<dbReference type="Proteomes" id="UP000198809">
    <property type="component" value="Unassembled WGS sequence"/>
</dbReference>
<dbReference type="STRING" id="1333845.SAMN04487895_102159"/>
<keyword evidence="3 9" id="KW-0808">Transferase</keyword>
<name>A0A1H8IF80_9BACL</name>
<dbReference type="SUPFAM" id="SSF53383">
    <property type="entry name" value="PLP-dependent transferases"/>
    <property type="match status" value="1"/>
</dbReference>
<proteinExistence type="inferred from homology"/>
<evidence type="ECO:0000259" key="8">
    <source>
        <dbReference type="PROSITE" id="PS50949"/>
    </source>
</evidence>
<keyword evidence="6" id="KW-0238">DNA-binding</keyword>
<keyword evidence="4" id="KW-0663">Pyridoxal phosphate</keyword>
<dbReference type="CDD" id="cd00609">
    <property type="entry name" value="AAT_like"/>
    <property type="match status" value="1"/>
</dbReference>
<evidence type="ECO:0000313" key="9">
    <source>
        <dbReference type="EMBL" id="QWU15928.1"/>
    </source>
</evidence>
<dbReference type="InterPro" id="IPR015421">
    <property type="entry name" value="PyrdxlP-dep_Trfase_major"/>
</dbReference>
<dbReference type="InterPro" id="IPR015422">
    <property type="entry name" value="PyrdxlP-dep_Trfase_small"/>
</dbReference>
<keyword evidence="5" id="KW-0805">Transcription regulation</keyword>
<dbReference type="AlphaFoldDB" id="A0A1H8IF80"/>
<protein>
    <submittedName>
        <fullName evidence="10">GntR family transcriptional regulator, regulator for abcA and norABC</fullName>
    </submittedName>
    <submittedName>
        <fullName evidence="9">PLP-dependent aminotransferase family protein</fullName>
    </submittedName>
</protein>
<comment type="cofactor">
    <cofactor evidence="1">
        <name>pyridoxal 5'-phosphate</name>
        <dbReference type="ChEBI" id="CHEBI:597326"/>
    </cofactor>
</comment>
<evidence type="ECO:0000313" key="10">
    <source>
        <dbReference type="EMBL" id="SEN66388.1"/>
    </source>
</evidence>
<dbReference type="Gene3D" id="1.10.10.10">
    <property type="entry name" value="Winged helix-like DNA-binding domain superfamily/Winged helix DNA-binding domain"/>
    <property type="match status" value="1"/>
</dbReference>
<keyword evidence="12" id="KW-1185">Reference proteome</keyword>
<evidence type="ECO:0000256" key="7">
    <source>
        <dbReference type="ARBA" id="ARBA00023163"/>
    </source>
</evidence>
<evidence type="ECO:0000313" key="11">
    <source>
        <dbReference type="Proteomes" id="UP000198809"/>
    </source>
</evidence>
<dbReference type="PRINTS" id="PR00035">
    <property type="entry name" value="HTHGNTR"/>
</dbReference>
<dbReference type="EMBL" id="FODH01000002">
    <property type="protein sequence ID" value="SEN66388.1"/>
    <property type="molecule type" value="Genomic_DNA"/>
</dbReference>
<evidence type="ECO:0000256" key="1">
    <source>
        <dbReference type="ARBA" id="ARBA00001933"/>
    </source>
</evidence>
<dbReference type="Gene3D" id="3.40.640.10">
    <property type="entry name" value="Type I PLP-dependent aspartate aminotransferase-like (Major domain)"/>
    <property type="match status" value="1"/>
</dbReference>
<reference evidence="10 11" key="1">
    <citation type="submission" date="2016-10" db="EMBL/GenBank/DDBJ databases">
        <authorList>
            <person name="de Groot N.N."/>
        </authorList>
    </citation>
    <scope>NUCLEOTIDE SEQUENCE [LARGE SCALE GENOMIC DNA]</scope>
    <source>
        <strain evidence="10 11">CGMCC 1.10238</strain>
    </source>
</reference>
<dbReference type="PROSITE" id="PS50949">
    <property type="entry name" value="HTH_GNTR"/>
    <property type="match status" value="1"/>
</dbReference>
<dbReference type="PANTHER" id="PTHR46577:SF2">
    <property type="entry name" value="TRANSCRIPTIONAL REGULATORY PROTEIN"/>
    <property type="match status" value="1"/>
</dbReference>
<dbReference type="GO" id="GO:0003700">
    <property type="term" value="F:DNA-binding transcription factor activity"/>
    <property type="evidence" value="ECO:0007669"/>
    <property type="project" value="InterPro"/>
</dbReference>
<dbReference type="InterPro" id="IPR015424">
    <property type="entry name" value="PyrdxlP-dep_Trfase"/>
</dbReference>
<dbReference type="GO" id="GO:0003677">
    <property type="term" value="F:DNA binding"/>
    <property type="evidence" value="ECO:0007669"/>
    <property type="project" value="UniProtKB-KW"/>
</dbReference>
<keyword evidence="3 9" id="KW-0032">Aminotransferase</keyword>
<dbReference type="InterPro" id="IPR036388">
    <property type="entry name" value="WH-like_DNA-bd_sf"/>
</dbReference>
<dbReference type="SUPFAM" id="SSF46785">
    <property type="entry name" value="Winged helix' DNA-binding domain"/>
    <property type="match status" value="1"/>
</dbReference>
<dbReference type="GO" id="GO:0030170">
    <property type="term" value="F:pyridoxal phosphate binding"/>
    <property type="evidence" value="ECO:0007669"/>
    <property type="project" value="InterPro"/>
</dbReference>
<organism evidence="10 11">
    <name type="scientific">Paenibacillus sophorae</name>
    <dbReference type="NCBI Taxonomy" id="1333845"/>
    <lineage>
        <taxon>Bacteria</taxon>
        <taxon>Bacillati</taxon>
        <taxon>Bacillota</taxon>
        <taxon>Bacilli</taxon>
        <taxon>Bacillales</taxon>
        <taxon>Paenibacillaceae</taxon>
        <taxon>Paenibacillus</taxon>
    </lineage>
</organism>
<evidence type="ECO:0000313" key="12">
    <source>
        <dbReference type="Proteomes" id="UP000683429"/>
    </source>
</evidence>
<comment type="similarity">
    <text evidence="2">In the C-terminal section; belongs to the class-I pyridoxal-phosphate-dependent aminotransferase family.</text>
</comment>
<dbReference type="InterPro" id="IPR000524">
    <property type="entry name" value="Tscrpt_reg_HTH_GntR"/>
</dbReference>
<dbReference type="Gene3D" id="3.90.1150.10">
    <property type="entry name" value="Aspartate Aminotransferase, domain 1"/>
    <property type="match status" value="1"/>
</dbReference>
<dbReference type="Proteomes" id="UP000683429">
    <property type="component" value="Chromosome"/>
</dbReference>
<evidence type="ECO:0000256" key="5">
    <source>
        <dbReference type="ARBA" id="ARBA00023015"/>
    </source>
</evidence>
<dbReference type="SMART" id="SM00345">
    <property type="entry name" value="HTH_GNTR"/>
    <property type="match status" value="1"/>
</dbReference>
<gene>
    <name evidence="9" type="ORF">KP014_01190</name>
    <name evidence="10" type="ORF">SAMN04487895_102159</name>
</gene>
<feature type="domain" description="HTH gntR-type" evidence="8">
    <location>
        <begin position="33"/>
        <end position="101"/>
    </location>
</feature>
<dbReference type="InterPro" id="IPR004839">
    <property type="entry name" value="Aminotransferase_I/II_large"/>
</dbReference>
<dbReference type="GO" id="GO:0008483">
    <property type="term" value="F:transaminase activity"/>
    <property type="evidence" value="ECO:0007669"/>
    <property type="project" value="UniProtKB-KW"/>
</dbReference>
<keyword evidence="7" id="KW-0804">Transcription</keyword>
<dbReference type="RefSeq" id="WP_090833818.1">
    <property type="nucleotide sequence ID" value="NZ_CP076607.1"/>
</dbReference>
<dbReference type="InterPro" id="IPR051446">
    <property type="entry name" value="HTH_trans_reg/aminotransferase"/>
</dbReference>
<evidence type="ECO:0000256" key="6">
    <source>
        <dbReference type="ARBA" id="ARBA00023125"/>
    </source>
</evidence>
<sequence length="501" mass="55022">MQNRPPLSGSSRDRLRSVVASLADWRPERDSPLPIYVQIAGYFRAKIASGDWPEGMKLPPQRELAHQLGVNRSTVVAALGQLAALGLIEGRQGGGTRVAGKERTQEPAGSWNDYVEEGIHYPNLPTVQAINRLEFRPELLRLGTGEPAPELLPGEQMRSILADLTREVLPLAYEEPLGSLRLRRAVSKELGRTGIQAGPSSILILSGALQGIQLISLGLLPKGAAVLLEKPSYLYSIHSFQSAGVKLHGLPMDERGLVTEGLEARAARTKAALLYTIPSFHNPTGILMDAERRRELMEKTAALGLPVLEDGAYQDLWLDTPPPLPLKALDRNGQVLHLGTLSKSASPGLRIGWVAGPEQVIRRLADIKMQTDYGASSLSQLAAAKWLEDGCHERHTDALRLTLRQRRDLMLELLERHFAGLAEWSKPSGGFYVWLRLSKPLPLPKLFRTALAEGLLLNTGDLYDRSDARHLRLSYAYASPSGLEQGIAKLAELVRRMGRLS</sequence>
<evidence type="ECO:0000256" key="4">
    <source>
        <dbReference type="ARBA" id="ARBA00022898"/>
    </source>
</evidence>
<dbReference type="PANTHER" id="PTHR46577">
    <property type="entry name" value="HTH-TYPE TRANSCRIPTIONAL REGULATORY PROTEIN GABR"/>
    <property type="match status" value="1"/>
</dbReference>
<reference evidence="9 12" key="2">
    <citation type="submission" date="2021-06" db="EMBL/GenBank/DDBJ databases">
        <title>Whole genome sequence of Paenibacillus sophorae DSM23020 for comparative genomics.</title>
        <authorList>
            <person name="Kim M.-J."/>
            <person name="Lee G."/>
            <person name="Shin J.-H."/>
        </authorList>
    </citation>
    <scope>NUCLEOTIDE SEQUENCE [LARGE SCALE GENOMIC DNA]</scope>
    <source>
        <strain evidence="9 12">DSM 23020</strain>
    </source>
</reference>